<accession>A0ABV0UN90</accession>
<keyword evidence="1" id="KW-1133">Transmembrane helix</keyword>
<reference evidence="2 3" key="1">
    <citation type="submission" date="2021-06" db="EMBL/GenBank/DDBJ databases">
        <authorList>
            <person name="Palmer J.M."/>
        </authorList>
    </citation>
    <scope>NUCLEOTIDE SEQUENCE [LARGE SCALE GENOMIC DNA]</scope>
    <source>
        <strain evidence="3">if_2019</strain>
        <tissue evidence="2">Muscle</tissue>
    </source>
</reference>
<proteinExistence type="predicted"/>
<keyword evidence="3" id="KW-1185">Reference proteome</keyword>
<evidence type="ECO:0000313" key="2">
    <source>
        <dbReference type="EMBL" id="MEQ2246707.1"/>
    </source>
</evidence>
<name>A0ABV0UN90_9TELE</name>
<protein>
    <submittedName>
        <fullName evidence="2">Uncharacterized protein</fullName>
    </submittedName>
</protein>
<dbReference type="Proteomes" id="UP001482620">
    <property type="component" value="Unassembled WGS sequence"/>
</dbReference>
<keyword evidence="1" id="KW-0472">Membrane</keyword>
<dbReference type="EMBL" id="JAHRIQ010081192">
    <property type="protein sequence ID" value="MEQ2246707.1"/>
    <property type="molecule type" value="Genomic_DNA"/>
</dbReference>
<sequence length="162" mass="18191">MAKSDPLVLLDKMVVPDLLAQLEPEDSPESWDSPDPRELVVNLVKLVREVLVELLALLVLLVKMVILVLLDLLALVDLLERRENKDLPVLQDSRVFLDPKDLLVRLASLVSRVFLVRPDHLAKLDPEVTEASLVNAVVLDLLVQLDLVVPVVLLVTMDLRYT</sequence>
<gene>
    <name evidence="2" type="ORF">ILYODFUR_002069</name>
</gene>
<keyword evidence="1" id="KW-0812">Transmembrane</keyword>
<feature type="transmembrane region" description="Helical" evidence="1">
    <location>
        <begin position="54"/>
        <end position="76"/>
    </location>
</feature>
<evidence type="ECO:0000313" key="3">
    <source>
        <dbReference type="Proteomes" id="UP001482620"/>
    </source>
</evidence>
<organism evidence="2 3">
    <name type="scientific">Ilyodon furcidens</name>
    <name type="common">goldbreast splitfin</name>
    <dbReference type="NCBI Taxonomy" id="33524"/>
    <lineage>
        <taxon>Eukaryota</taxon>
        <taxon>Metazoa</taxon>
        <taxon>Chordata</taxon>
        <taxon>Craniata</taxon>
        <taxon>Vertebrata</taxon>
        <taxon>Euteleostomi</taxon>
        <taxon>Actinopterygii</taxon>
        <taxon>Neopterygii</taxon>
        <taxon>Teleostei</taxon>
        <taxon>Neoteleostei</taxon>
        <taxon>Acanthomorphata</taxon>
        <taxon>Ovalentaria</taxon>
        <taxon>Atherinomorphae</taxon>
        <taxon>Cyprinodontiformes</taxon>
        <taxon>Goodeidae</taxon>
        <taxon>Ilyodon</taxon>
    </lineage>
</organism>
<evidence type="ECO:0000256" key="1">
    <source>
        <dbReference type="SAM" id="Phobius"/>
    </source>
</evidence>
<comment type="caution">
    <text evidence="2">The sequence shown here is derived from an EMBL/GenBank/DDBJ whole genome shotgun (WGS) entry which is preliminary data.</text>
</comment>